<feature type="domain" description="Phosphoribosyltransferase" evidence="1">
    <location>
        <begin position="12"/>
        <end position="180"/>
    </location>
</feature>
<gene>
    <name evidence="2" type="ORF">PEL8287_03121</name>
</gene>
<organism evidence="2 3">
    <name type="scientific">Roseovarius litorisediminis</name>
    <dbReference type="NCBI Taxonomy" id="1312363"/>
    <lineage>
        <taxon>Bacteria</taxon>
        <taxon>Pseudomonadati</taxon>
        <taxon>Pseudomonadota</taxon>
        <taxon>Alphaproteobacteria</taxon>
        <taxon>Rhodobacterales</taxon>
        <taxon>Roseobacteraceae</taxon>
        <taxon>Roseovarius</taxon>
    </lineage>
</organism>
<dbReference type="InterPro" id="IPR000836">
    <property type="entry name" value="PRTase_dom"/>
</dbReference>
<dbReference type="AlphaFoldDB" id="A0A1Y5T7U8"/>
<proteinExistence type="predicted"/>
<dbReference type="Gene3D" id="3.40.50.2020">
    <property type="match status" value="1"/>
</dbReference>
<dbReference type="SUPFAM" id="SSF53271">
    <property type="entry name" value="PRTase-like"/>
    <property type="match status" value="1"/>
</dbReference>
<dbReference type="InterPro" id="IPR029057">
    <property type="entry name" value="PRTase-like"/>
</dbReference>
<reference evidence="2 3" key="1">
    <citation type="submission" date="2017-03" db="EMBL/GenBank/DDBJ databases">
        <authorList>
            <person name="Afonso C.L."/>
            <person name="Miller P.J."/>
            <person name="Scott M.A."/>
            <person name="Spackman E."/>
            <person name="Goraichik I."/>
            <person name="Dimitrov K.M."/>
            <person name="Suarez D.L."/>
            <person name="Swayne D.E."/>
        </authorList>
    </citation>
    <scope>NUCLEOTIDE SEQUENCE [LARGE SCALE GENOMIC DNA]</scope>
    <source>
        <strain evidence="2 3">CECT 8287</strain>
    </source>
</reference>
<dbReference type="RefSeq" id="WP_085893331.1">
    <property type="nucleotide sequence ID" value="NZ_FWFL01000008.1"/>
</dbReference>
<protein>
    <submittedName>
        <fullName evidence="2">Putative phosphoribosyl transferase/MT0597</fullName>
    </submittedName>
</protein>
<dbReference type="OrthoDB" id="9810066at2"/>
<keyword evidence="3" id="KW-1185">Reference proteome</keyword>
<keyword evidence="2" id="KW-0808">Transferase</keyword>
<dbReference type="CDD" id="cd06223">
    <property type="entry name" value="PRTases_typeI"/>
    <property type="match status" value="1"/>
</dbReference>
<sequence>MYRDRTEAGQTLADRLQELDLTRPVVLALPRGGLPVAVPVAQALDAPLDLVLVRKIGLPGQPELAAGAIVDGPPEHIFFNDHILAMAGLTPDDLEGTISTKRTELAARRKMYLADRAPVDVTGCTAILVDDGIATGATVHAALLALRERGPAQVILAVPVAARDTLDALRPLVDRVVCPLVPRYFRAVGLHYQIFNQVADETVAEIMKEAATGPARKD</sequence>
<dbReference type="Gene3D" id="3.30.1310.20">
    <property type="entry name" value="PRTase-like"/>
    <property type="match status" value="1"/>
</dbReference>
<evidence type="ECO:0000313" key="3">
    <source>
        <dbReference type="Proteomes" id="UP000193827"/>
    </source>
</evidence>
<evidence type="ECO:0000259" key="1">
    <source>
        <dbReference type="Pfam" id="PF00156"/>
    </source>
</evidence>
<dbReference type="EMBL" id="FWFL01000008">
    <property type="protein sequence ID" value="SLN57873.1"/>
    <property type="molecule type" value="Genomic_DNA"/>
</dbReference>
<name>A0A1Y5T7U8_9RHOB</name>
<accession>A0A1Y5T7U8</accession>
<evidence type="ECO:0000313" key="2">
    <source>
        <dbReference type="EMBL" id="SLN57873.1"/>
    </source>
</evidence>
<dbReference type="Pfam" id="PF00156">
    <property type="entry name" value="Pribosyltran"/>
    <property type="match status" value="1"/>
</dbReference>
<dbReference type="GO" id="GO:0016740">
    <property type="term" value="F:transferase activity"/>
    <property type="evidence" value="ECO:0007669"/>
    <property type="project" value="UniProtKB-KW"/>
</dbReference>
<dbReference type="Proteomes" id="UP000193827">
    <property type="component" value="Unassembled WGS sequence"/>
</dbReference>